<dbReference type="PANTHER" id="PTHR23512:SF3">
    <property type="entry name" value="MAJOR FACILITATOR SUPERFAMILY DOMAIN-CONTAINING PROTEIN 1"/>
    <property type="match status" value="1"/>
</dbReference>
<evidence type="ECO:0000256" key="18">
    <source>
        <dbReference type="ARBA" id="ARBA00044912"/>
    </source>
</evidence>
<comment type="catalytic activity">
    <reaction evidence="18">
        <text>L-histidyl-L-alpha-amino acid(out) = L-histidyl-L-alpha-amino acid(in)</text>
        <dbReference type="Rhea" id="RHEA:79379"/>
        <dbReference type="ChEBI" id="CHEBI:229964"/>
    </reaction>
</comment>
<comment type="catalytic activity">
    <reaction evidence="16">
        <text>L-lysyl-L-lysine(out) = L-lysyl-L-lysine(in)</text>
        <dbReference type="Rhea" id="RHEA:79403"/>
        <dbReference type="ChEBI" id="CHEBI:229956"/>
    </reaction>
</comment>
<feature type="transmembrane region" description="Helical" evidence="25">
    <location>
        <begin position="448"/>
        <end position="470"/>
    </location>
</feature>
<dbReference type="EMBL" id="LDAU01000088">
    <property type="protein sequence ID" value="KRX07068.1"/>
    <property type="molecule type" value="Genomic_DNA"/>
</dbReference>
<organism evidence="27 28">
    <name type="scientific">Pseudocohnilembus persalinus</name>
    <name type="common">Ciliate</name>
    <dbReference type="NCBI Taxonomy" id="266149"/>
    <lineage>
        <taxon>Eukaryota</taxon>
        <taxon>Sar</taxon>
        <taxon>Alveolata</taxon>
        <taxon>Ciliophora</taxon>
        <taxon>Intramacronucleata</taxon>
        <taxon>Oligohymenophorea</taxon>
        <taxon>Scuticociliatia</taxon>
        <taxon>Philasterida</taxon>
        <taxon>Pseudocohnilembidae</taxon>
        <taxon>Pseudocohnilembus</taxon>
    </lineage>
</organism>
<dbReference type="GO" id="GO:0022857">
    <property type="term" value="F:transmembrane transporter activity"/>
    <property type="evidence" value="ECO:0007669"/>
    <property type="project" value="InterPro"/>
</dbReference>
<dbReference type="InterPro" id="IPR020846">
    <property type="entry name" value="MFS_dom"/>
</dbReference>
<evidence type="ECO:0000256" key="25">
    <source>
        <dbReference type="SAM" id="Phobius"/>
    </source>
</evidence>
<feature type="transmembrane region" description="Helical" evidence="25">
    <location>
        <begin position="127"/>
        <end position="150"/>
    </location>
</feature>
<dbReference type="PANTHER" id="PTHR23512">
    <property type="entry name" value="MAJOR FACILITATOR SUPERFAMILY DOMAIN-CONTAINING PROTEIN 1"/>
    <property type="match status" value="1"/>
</dbReference>
<evidence type="ECO:0000256" key="21">
    <source>
        <dbReference type="ARBA" id="ARBA00044985"/>
    </source>
</evidence>
<evidence type="ECO:0000256" key="3">
    <source>
        <dbReference type="ARBA" id="ARBA00022448"/>
    </source>
</evidence>
<evidence type="ECO:0000256" key="16">
    <source>
        <dbReference type="ARBA" id="ARBA00044900"/>
    </source>
</evidence>
<keyword evidence="3" id="KW-0813">Transport</keyword>
<evidence type="ECO:0000256" key="15">
    <source>
        <dbReference type="ARBA" id="ARBA00044899"/>
    </source>
</evidence>
<dbReference type="GO" id="GO:0005765">
    <property type="term" value="C:lysosomal membrane"/>
    <property type="evidence" value="ECO:0007669"/>
    <property type="project" value="UniProtKB-SubCell"/>
</dbReference>
<comment type="catalytic activity">
    <reaction evidence="10">
        <text>L-alpha-aminoacyl-L-arginine(out) = L-alpha-aminoacyl-L-arginine(in)</text>
        <dbReference type="Rhea" id="RHEA:79367"/>
        <dbReference type="ChEBI" id="CHEBI:229968"/>
    </reaction>
</comment>
<keyword evidence="6 25" id="KW-0472">Membrane</keyword>
<comment type="catalytic activity">
    <reaction evidence="11">
        <text>L-alpha-aminoacyl-L-histidine(out) = L-alpha-aminoacyl-L-histidine(in)</text>
        <dbReference type="Rhea" id="RHEA:79375"/>
        <dbReference type="ChEBI" id="CHEBI:229967"/>
    </reaction>
</comment>
<evidence type="ECO:0000256" key="23">
    <source>
        <dbReference type="ARBA" id="ARBA00045709"/>
    </source>
</evidence>
<keyword evidence="4 25" id="KW-0812">Transmembrane</keyword>
<name>A0A0V0QXJ2_PSEPJ</name>
<feature type="transmembrane region" description="Helical" evidence="25">
    <location>
        <begin position="381"/>
        <end position="402"/>
    </location>
</feature>
<feature type="transmembrane region" description="Helical" evidence="25">
    <location>
        <begin position="196"/>
        <end position="217"/>
    </location>
</feature>
<evidence type="ECO:0000256" key="13">
    <source>
        <dbReference type="ARBA" id="ARBA00044893"/>
    </source>
</evidence>
<evidence type="ECO:0000256" key="8">
    <source>
        <dbReference type="ARBA" id="ARBA00044876"/>
    </source>
</evidence>
<comment type="subunit">
    <text evidence="24">Homodimer. Interacts with lysosomal protein GLMP (via lumenal domain); the interaction starts while both proteins are still in the endoplasmic reticulum and is required for stabilization of MFSD1 in lysosomes but has no direct effect on its targeting to lysosomes or transporter activity.</text>
</comment>
<evidence type="ECO:0000256" key="12">
    <source>
        <dbReference type="ARBA" id="ARBA00044891"/>
    </source>
</evidence>
<comment type="catalytic activity">
    <reaction evidence="20">
        <text>L-lysyl-glycine(out) = L-lysyl-glycine(in)</text>
        <dbReference type="Rhea" id="RHEA:79407"/>
        <dbReference type="ChEBI" id="CHEBI:191202"/>
    </reaction>
</comment>
<dbReference type="SUPFAM" id="SSF103473">
    <property type="entry name" value="MFS general substrate transporter"/>
    <property type="match status" value="1"/>
</dbReference>
<evidence type="ECO:0000256" key="19">
    <source>
        <dbReference type="ARBA" id="ARBA00044919"/>
    </source>
</evidence>
<comment type="catalytic activity">
    <reaction evidence="9">
        <text>L-histidyl-glycine(out) = L-histidyl-glycine(in)</text>
        <dbReference type="Rhea" id="RHEA:79395"/>
        <dbReference type="ChEBI" id="CHEBI:229957"/>
    </reaction>
</comment>
<comment type="caution">
    <text evidence="27">The sequence shown here is derived from an EMBL/GenBank/DDBJ whole genome shotgun (WGS) entry which is preliminary data.</text>
</comment>
<comment type="catalytic activity">
    <reaction evidence="17">
        <text>L-arginyl-glycine(out) = L-arginyl-glycine(in)</text>
        <dbReference type="Rhea" id="RHEA:79391"/>
        <dbReference type="ChEBI" id="CHEBI:229955"/>
    </reaction>
</comment>
<dbReference type="InterPro" id="IPR052187">
    <property type="entry name" value="MFSD1"/>
</dbReference>
<evidence type="ECO:0000256" key="2">
    <source>
        <dbReference type="ARBA" id="ARBA00008335"/>
    </source>
</evidence>
<comment type="subcellular location">
    <subcellularLocation>
        <location evidence="1">Lysosome membrane</location>
        <topology evidence="1">Multi-pass membrane protein</topology>
    </subcellularLocation>
</comment>
<evidence type="ECO:0000256" key="22">
    <source>
        <dbReference type="ARBA" id="ARBA00045018"/>
    </source>
</evidence>
<feature type="transmembrane region" description="Helical" evidence="25">
    <location>
        <begin position="74"/>
        <end position="94"/>
    </location>
</feature>
<evidence type="ECO:0000256" key="11">
    <source>
        <dbReference type="ARBA" id="ARBA00044884"/>
    </source>
</evidence>
<proteinExistence type="inferred from homology"/>
<evidence type="ECO:0000313" key="28">
    <source>
        <dbReference type="Proteomes" id="UP000054937"/>
    </source>
</evidence>
<comment type="catalytic activity">
    <reaction evidence="13">
        <text>L-alpha-aminoacyl-L-lysine(out) = L-alpha-aminoacyl-L-lysine(in)</text>
        <dbReference type="Rhea" id="RHEA:79383"/>
        <dbReference type="ChEBI" id="CHEBI:229966"/>
    </reaction>
</comment>
<evidence type="ECO:0000256" key="7">
    <source>
        <dbReference type="ARBA" id="ARBA00023228"/>
    </source>
</evidence>
<feature type="transmembrane region" description="Helical" evidence="25">
    <location>
        <begin position="351"/>
        <end position="369"/>
    </location>
</feature>
<comment type="catalytic activity">
    <reaction evidence="19">
        <text>L-alanyl-L-lysine(out) = L-alanyl-L-lysine(in)</text>
        <dbReference type="Rhea" id="RHEA:79415"/>
        <dbReference type="ChEBI" id="CHEBI:192470"/>
    </reaction>
</comment>
<evidence type="ECO:0000256" key="20">
    <source>
        <dbReference type="ARBA" id="ARBA00044924"/>
    </source>
</evidence>
<feature type="transmembrane region" description="Helical" evidence="25">
    <location>
        <begin position="279"/>
        <end position="301"/>
    </location>
</feature>
<feature type="transmembrane region" description="Helical" evidence="25">
    <location>
        <begin position="162"/>
        <end position="184"/>
    </location>
</feature>
<dbReference type="AlphaFoldDB" id="A0A0V0QXJ2"/>
<keyword evidence="5 25" id="KW-1133">Transmembrane helix</keyword>
<comment type="similarity">
    <text evidence="2">Belongs to the major facilitator superfamily.</text>
</comment>
<evidence type="ECO:0000256" key="10">
    <source>
        <dbReference type="ARBA" id="ARBA00044881"/>
    </source>
</evidence>
<evidence type="ECO:0000256" key="5">
    <source>
        <dbReference type="ARBA" id="ARBA00022989"/>
    </source>
</evidence>
<evidence type="ECO:0000256" key="1">
    <source>
        <dbReference type="ARBA" id="ARBA00004155"/>
    </source>
</evidence>
<evidence type="ECO:0000256" key="24">
    <source>
        <dbReference type="ARBA" id="ARBA00046376"/>
    </source>
</evidence>
<feature type="transmembrane region" description="Helical" evidence="25">
    <location>
        <begin position="32"/>
        <end position="54"/>
    </location>
</feature>
<evidence type="ECO:0000256" key="17">
    <source>
        <dbReference type="ARBA" id="ARBA00044903"/>
    </source>
</evidence>
<keyword evidence="7" id="KW-0458">Lysosome</keyword>
<evidence type="ECO:0000259" key="26">
    <source>
        <dbReference type="PROSITE" id="PS50850"/>
    </source>
</evidence>
<evidence type="ECO:0000256" key="6">
    <source>
        <dbReference type="ARBA" id="ARBA00023136"/>
    </source>
</evidence>
<feature type="domain" description="Major facilitator superfamily (MFS) profile" evidence="26">
    <location>
        <begin position="280"/>
        <end position="501"/>
    </location>
</feature>
<dbReference type="InParanoid" id="A0A0V0QXJ2"/>
<comment type="catalytic activity">
    <reaction evidence="15">
        <text>L-arginyl-L-alpha-amino acid(out) = L-arginyl-L-alpha-amino acid(in)</text>
        <dbReference type="Rhea" id="RHEA:79371"/>
        <dbReference type="ChEBI" id="CHEBI:84315"/>
    </reaction>
</comment>
<gene>
    <name evidence="27" type="ORF">PPERSA_05232</name>
</gene>
<dbReference type="OMA" id="CMSISTA"/>
<reference evidence="27 28" key="1">
    <citation type="journal article" date="2015" name="Sci. Rep.">
        <title>Genome of the facultative scuticociliatosis pathogen Pseudocohnilembus persalinus provides insight into its virulence through horizontal gene transfer.</title>
        <authorList>
            <person name="Xiong J."/>
            <person name="Wang G."/>
            <person name="Cheng J."/>
            <person name="Tian M."/>
            <person name="Pan X."/>
            <person name="Warren A."/>
            <person name="Jiang C."/>
            <person name="Yuan D."/>
            <person name="Miao W."/>
        </authorList>
    </citation>
    <scope>NUCLEOTIDE SEQUENCE [LARGE SCALE GENOMIC DNA]</scope>
    <source>
        <strain evidence="27">36N120E</strain>
    </source>
</reference>
<dbReference type="OrthoDB" id="424834at2759"/>
<feature type="transmembrane region" description="Helical" evidence="25">
    <location>
        <begin position="101"/>
        <end position="121"/>
    </location>
</feature>
<dbReference type="PROSITE" id="PS50850">
    <property type="entry name" value="MFS"/>
    <property type="match status" value="1"/>
</dbReference>
<feature type="transmembrane region" description="Helical" evidence="25">
    <location>
        <begin position="321"/>
        <end position="339"/>
    </location>
</feature>
<evidence type="ECO:0000313" key="27">
    <source>
        <dbReference type="EMBL" id="KRX07068.1"/>
    </source>
</evidence>
<keyword evidence="28" id="KW-1185">Reference proteome</keyword>
<accession>A0A0V0QXJ2</accession>
<sequence>MEQEKNQQNDSKKKSQALASMLKKTSFRQTDWRWVILVLIFCFYLANYMAYSALPSLQNNIMKTLDINLKQYNMLNSIYSMPNIICPFLAGILIDKIGIRIGIILYTTLMVIGIFIEYIAVVENVKGYPLMLIGVFFYGIGSEAMCIILSSFVSKWFIGKELSLGLGVTTASANFGSVMANWILPPISTHLDDSVVIPYLICFIVQCVGYVAAFLMCGLDKKADTTDAEKKRALFQQSSNSVEGGLLLDGADLTELEKLEKIEQDQDAHKMQFSDLKKLTNVLFWLVNWVYTFQCAALIPFQNNLQNILTSFYGQKDSDAGRILSLVTLQTAVFTPFVAHLTDKIGRRSEIFILTSIMMIITFIMWMYIPICPEGGCYWFYMPILFNGLGTSFFSAVVYPAVPLTVEKKLLGSAFGIQDCAQQLGMALAPLVAGPIQQKGAENGTYFWFYFVFLCSGFLAFGGSILLYILDKKRGSPLNLVVKDKKKTFLSIRKSAASFVR</sequence>
<dbReference type="InterPro" id="IPR011701">
    <property type="entry name" value="MFS"/>
</dbReference>
<evidence type="ECO:0000256" key="9">
    <source>
        <dbReference type="ARBA" id="ARBA00044878"/>
    </source>
</evidence>
<evidence type="ECO:0000256" key="4">
    <source>
        <dbReference type="ARBA" id="ARBA00022692"/>
    </source>
</evidence>
<dbReference type="Proteomes" id="UP000054937">
    <property type="component" value="Unassembled WGS sequence"/>
</dbReference>
<dbReference type="Gene3D" id="1.20.1250.20">
    <property type="entry name" value="MFS general substrate transporter like domains"/>
    <property type="match status" value="2"/>
</dbReference>
<comment type="catalytic activity">
    <reaction evidence="14">
        <text>L-aspartyl-L-lysine(out) = L-aspartyl-L-lysine(in)</text>
        <dbReference type="Rhea" id="RHEA:79411"/>
        <dbReference type="ChEBI" id="CHEBI:229953"/>
    </reaction>
</comment>
<dbReference type="Pfam" id="PF07690">
    <property type="entry name" value="MFS_1"/>
    <property type="match status" value="2"/>
</dbReference>
<comment type="function">
    <text evidence="23">Lysosomal dipeptide uniporter that selectively exports lysine, arginine or histidine-containing dipeptides with a net positive charge from the lysosome lumen into the cytosol. Could play a role in a specific type of protein O-glycosylation indirectly regulating macrophages migration and tissue invasion. Also essential for liver homeostasis.</text>
</comment>
<evidence type="ECO:0000256" key="14">
    <source>
        <dbReference type="ARBA" id="ARBA00044898"/>
    </source>
</evidence>
<protein>
    <recommendedName>
        <fullName evidence="21">Lysosomal dipeptide transporter MFSD1</fullName>
    </recommendedName>
    <alternativeName>
        <fullName evidence="22">Major facilitator superfamily domain-containing protein 1</fullName>
    </alternativeName>
</protein>
<comment type="catalytic activity">
    <reaction evidence="12">
        <text>L-lysyl-L-alpha-amino acid(out) = L-lysyl-L-alpha-amino acid(in)</text>
        <dbReference type="Rhea" id="RHEA:79387"/>
        <dbReference type="ChEBI" id="CHEBI:229965"/>
    </reaction>
</comment>
<dbReference type="InterPro" id="IPR036259">
    <property type="entry name" value="MFS_trans_sf"/>
</dbReference>
<comment type="catalytic activity">
    <reaction evidence="8">
        <text>L-lysyl-L-alanine(out) = L-lysyl-L-alanine(in)</text>
        <dbReference type="Rhea" id="RHEA:79399"/>
        <dbReference type="ChEBI" id="CHEBI:229954"/>
    </reaction>
</comment>